<keyword evidence="1" id="KW-1185">Reference proteome</keyword>
<dbReference type="GeneID" id="113204638"/>
<sequence>MTSRKRGRDPPVRYVVGAPPSKMGRGEFSDLEDALLLGALLKNGPLNTAKLVEAVPTRNEYQIKHRIAALQKKAQLSLVSVRKEAKNGTVKYVPRERVALDQWIDHLLELQDKAQIVNGNQEELPVRMLARAFGLIAEYEEHPNPMECGGVNLKNIYEFLETMMMGLPSKDLNNADARFLIESLQRLSSVLDSEDIEGEKSFVMCGKTQWRSKGARPRTYSKAPATISCDLLDETLQFLDTDKYNPFQVPLEKLHKIIDLQKSDK</sequence>
<organism evidence="1 3">
    <name type="scientific">Frankliniella occidentalis</name>
    <name type="common">Western flower thrips</name>
    <name type="synonym">Euthrips occidentalis</name>
    <dbReference type="NCBI Taxonomy" id="133901"/>
    <lineage>
        <taxon>Eukaryota</taxon>
        <taxon>Metazoa</taxon>
        <taxon>Ecdysozoa</taxon>
        <taxon>Arthropoda</taxon>
        <taxon>Hexapoda</taxon>
        <taxon>Insecta</taxon>
        <taxon>Pterygota</taxon>
        <taxon>Neoptera</taxon>
        <taxon>Paraneoptera</taxon>
        <taxon>Thysanoptera</taxon>
        <taxon>Terebrantia</taxon>
        <taxon>Thripoidea</taxon>
        <taxon>Thripidae</taxon>
        <taxon>Frankliniella</taxon>
    </lineage>
</organism>
<reference evidence="2 3" key="1">
    <citation type="submission" date="2025-04" db="UniProtKB">
        <authorList>
            <consortium name="RefSeq"/>
        </authorList>
    </citation>
    <scope>IDENTIFICATION</scope>
    <source>
        <tissue evidence="2 3">Whole organism</tissue>
    </source>
</reference>
<evidence type="ECO:0000313" key="4">
    <source>
        <dbReference type="RefSeq" id="XP_026275664.1"/>
    </source>
</evidence>
<accession>A0A6J1S4R8</accession>
<dbReference type="RefSeq" id="XP_026275664.1">
    <property type="nucleotide sequence ID" value="XM_026419879.2"/>
</dbReference>
<evidence type="ECO:0000313" key="2">
    <source>
        <dbReference type="RefSeq" id="XP_026275662.1"/>
    </source>
</evidence>
<evidence type="ECO:0000313" key="1">
    <source>
        <dbReference type="Proteomes" id="UP000504606"/>
    </source>
</evidence>
<dbReference type="KEGG" id="foc:113204638"/>
<name>A0A6J1S4R8_FRAOC</name>
<dbReference type="OrthoDB" id="8186615at2759"/>
<evidence type="ECO:0000313" key="3">
    <source>
        <dbReference type="RefSeq" id="XP_026275663.1"/>
    </source>
</evidence>
<dbReference type="Proteomes" id="UP000504606">
    <property type="component" value="Unplaced"/>
</dbReference>
<dbReference type="AlphaFoldDB" id="A0A6J1S4R8"/>
<dbReference type="RefSeq" id="XP_026275663.1">
    <property type="nucleotide sequence ID" value="XM_026419878.2"/>
</dbReference>
<protein>
    <submittedName>
        <fullName evidence="2 3">Uncharacterized protein LOC113204638</fullName>
    </submittedName>
</protein>
<dbReference type="RefSeq" id="XP_026275662.1">
    <property type="nucleotide sequence ID" value="XM_026419877.2"/>
</dbReference>
<proteinExistence type="predicted"/>
<gene>
    <name evidence="2 3 4" type="primary">LOC113204638</name>
</gene>